<dbReference type="PANTHER" id="PTHR11274:SF0">
    <property type="entry name" value="GENERAL TRANSCRIPTION AND DNA REPAIR FACTOR IIH HELICASE SUBUNIT XPB"/>
    <property type="match status" value="1"/>
</dbReference>
<dbReference type="InterPro" id="IPR001650">
    <property type="entry name" value="Helicase_C-like"/>
</dbReference>
<evidence type="ECO:0000256" key="4">
    <source>
        <dbReference type="ARBA" id="ARBA00022840"/>
    </source>
</evidence>
<proteinExistence type="predicted"/>
<keyword evidence="3 8" id="KW-0347">Helicase</keyword>
<keyword evidence="9" id="KW-1185">Reference proteome</keyword>
<dbReference type="Proteomes" id="UP001320603">
    <property type="component" value="Chromosome"/>
</dbReference>
<sequence length="714" mass="83379">MLKDLKLYYIYSSSGTKKTPIDFFTDCLTNSEKFDMGLGFFSSAGINVLSYGFASFISNGGIMRLYINQYVSEEDFTAFTIEPKKFIEDKFLTDFKTLYKILSERDEHFFNCLSYLISKKRIDIKIIIPKTGGIAHQKFGIFTDRQGDKVAFNGSLNFTANALMSKNIETISCTFSWKDIDSVIDYESQFNAYFNGEIKDVDVFSAKFLTKEITKSFPAKDIKDLLSKEEEFIKQEKYKRDDMNTEYVPKFPYESGPREYQIEAYNKWLEHKCNGVFAMATGTGKTITSLNCVLEEYKRTQKYKVLILVPTIDLVYQWIGEIKKFCFSNIYIVNGETNWKKDLTELKNDIGWGIDNNFIIISTYASFKDTLFQKLINELAKDDSMILIADEAHNVGSKGVLECFKNLTIKKRIALSATPSRAFDEEGTQYIEQCFNDSPPYCYSFSMREAIDKGYLVNYLYYPHIVYLNDEEMDKYIYYTRILLQYFDSKTGKFKEEPEVQNLLMTRKRIIHKAQDKYKVFEDIIDELHLKQHLKYCFVYAPEGIDYQTENLESFIMRLKSIVDQKYPEIKTNTFIGSDKDNKEKLRAFAEGKIDMLFAMKCLDEGVDVPRAEVGIFTSSTGNPRQFIQRRGRLLRQHKEKAFAYIYDMVVVPDYRKTSNQFYEMERSLVKKELMRVAYFADLSSNYNEAVENLSELLQHYELEISILIDEINK</sequence>
<feature type="coiled-coil region" evidence="5">
    <location>
        <begin position="684"/>
        <end position="711"/>
    </location>
</feature>
<dbReference type="PANTHER" id="PTHR11274">
    <property type="entry name" value="RAD25/XP-B DNA REPAIR HELICASE"/>
    <property type="match status" value="1"/>
</dbReference>
<accession>A0ABZ2ISN5</accession>
<dbReference type="Pfam" id="PF00271">
    <property type="entry name" value="Helicase_C"/>
    <property type="match status" value="1"/>
</dbReference>
<dbReference type="GO" id="GO:0004386">
    <property type="term" value="F:helicase activity"/>
    <property type="evidence" value="ECO:0007669"/>
    <property type="project" value="UniProtKB-KW"/>
</dbReference>
<dbReference type="InterPro" id="IPR006935">
    <property type="entry name" value="Helicase/UvrB_N"/>
</dbReference>
<keyword evidence="4" id="KW-0067">ATP-binding</keyword>
<evidence type="ECO:0000256" key="2">
    <source>
        <dbReference type="ARBA" id="ARBA00022801"/>
    </source>
</evidence>
<dbReference type="Gene3D" id="3.40.50.300">
    <property type="entry name" value="P-loop containing nucleotide triphosphate hydrolases"/>
    <property type="match status" value="2"/>
</dbReference>
<evidence type="ECO:0000256" key="1">
    <source>
        <dbReference type="ARBA" id="ARBA00022741"/>
    </source>
</evidence>
<evidence type="ECO:0000313" key="9">
    <source>
        <dbReference type="Proteomes" id="UP001320603"/>
    </source>
</evidence>
<dbReference type="InterPro" id="IPR014001">
    <property type="entry name" value="Helicase_ATP-bd"/>
</dbReference>
<dbReference type="PROSITE" id="PS51192">
    <property type="entry name" value="HELICASE_ATP_BIND_1"/>
    <property type="match status" value="1"/>
</dbReference>
<dbReference type="SUPFAM" id="SSF52540">
    <property type="entry name" value="P-loop containing nucleoside triphosphate hydrolases"/>
    <property type="match status" value="1"/>
</dbReference>
<evidence type="ECO:0000313" key="8">
    <source>
        <dbReference type="EMBL" id="WWV67224.1"/>
    </source>
</evidence>
<reference evidence="8 9" key="1">
    <citation type="submission" date="2024-02" db="EMBL/GenBank/DDBJ databases">
        <title>Whole genome sequencing of Parabacteroides sp. AD58.</title>
        <authorList>
            <person name="Chaplin A.V."/>
            <person name="Pikina A.P."/>
            <person name="Sokolova S.R."/>
            <person name="Korostin D.O."/>
            <person name="Efimov B.A."/>
        </authorList>
    </citation>
    <scope>NUCLEOTIDE SEQUENCE [LARGE SCALE GENOMIC DNA]</scope>
    <source>
        <strain evidence="8 9">AD58</strain>
    </source>
</reference>
<gene>
    <name evidence="8" type="ORF">NEE14_004355</name>
</gene>
<dbReference type="CDD" id="cd17926">
    <property type="entry name" value="DEXHc_RE"/>
    <property type="match status" value="1"/>
</dbReference>
<evidence type="ECO:0000256" key="5">
    <source>
        <dbReference type="SAM" id="Coils"/>
    </source>
</evidence>
<protein>
    <submittedName>
        <fullName evidence="8">DEAD/DEAH box helicase family protein</fullName>
    </submittedName>
</protein>
<keyword evidence="5" id="KW-0175">Coiled coil</keyword>
<dbReference type="SMART" id="SM00487">
    <property type="entry name" value="DEXDc"/>
    <property type="match status" value="1"/>
</dbReference>
<dbReference type="SMART" id="SM00490">
    <property type="entry name" value="HELICc"/>
    <property type="match status" value="1"/>
</dbReference>
<keyword evidence="1" id="KW-0547">Nucleotide-binding</keyword>
<evidence type="ECO:0000259" key="6">
    <source>
        <dbReference type="PROSITE" id="PS51192"/>
    </source>
</evidence>
<dbReference type="Gene3D" id="3.30.870.10">
    <property type="entry name" value="Endonuclease Chain A"/>
    <property type="match status" value="1"/>
</dbReference>
<dbReference type="InterPro" id="IPR027417">
    <property type="entry name" value="P-loop_NTPase"/>
</dbReference>
<keyword evidence="2" id="KW-0378">Hydrolase</keyword>
<dbReference type="RefSeq" id="WP_251968483.1">
    <property type="nucleotide sequence ID" value="NZ_CP146284.1"/>
</dbReference>
<organism evidence="8 9">
    <name type="scientific">Parabacteroides absconsus</name>
    <dbReference type="NCBI Taxonomy" id="2951805"/>
    <lineage>
        <taxon>Bacteria</taxon>
        <taxon>Pseudomonadati</taxon>
        <taxon>Bacteroidota</taxon>
        <taxon>Bacteroidia</taxon>
        <taxon>Bacteroidales</taxon>
        <taxon>Tannerellaceae</taxon>
        <taxon>Parabacteroides</taxon>
    </lineage>
</organism>
<feature type="domain" description="Helicase ATP-binding" evidence="6">
    <location>
        <begin position="266"/>
        <end position="437"/>
    </location>
</feature>
<dbReference type="InterPro" id="IPR050615">
    <property type="entry name" value="ATP-dep_DNA_Helicase"/>
</dbReference>
<dbReference type="PROSITE" id="PS51194">
    <property type="entry name" value="HELICASE_CTER"/>
    <property type="match status" value="1"/>
</dbReference>
<dbReference type="EMBL" id="CP146284">
    <property type="protein sequence ID" value="WWV67224.1"/>
    <property type="molecule type" value="Genomic_DNA"/>
</dbReference>
<feature type="domain" description="Helicase C-terminal" evidence="7">
    <location>
        <begin position="529"/>
        <end position="678"/>
    </location>
</feature>
<name>A0ABZ2ISN5_9BACT</name>
<evidence type="ECO:0000256" key="3">
    <source>
        <dbReference type="ARBA" id="ARBA00022806"/>
    </source>
</evidence>
<dbReference type="Pfam" id="PF04851">
    <property type="entry name" value="ResIII"/>
    <property type="match status" value="1"/>
</dbReference>
<evidence type="ECO:0000259" key="7">
    <source>
        <dbReference type="PROSITE" id="PS51194"/>
    </source>
</evidence>